<evidence type="ECO:0000256" key="3">
    <source>
        <dbReference type="ARBA" id="ARBA00023163"/>
    </source>
</evidence>
<evidence type="ECO:0000313" key="5">
    <source>
        <dbReference type="EMBL" id="NKI88225.1"/>
    </source>
</evidence>
<dbReference type="Pfam" id="PF12833">
    <property type="entry name" value="HTH_18"/>
    <property type="match status" value="1"/>
</dbReference>
<dbReference type="PROSITE" id="PS01124">
    <property type="entry name" value="HTH_ARAC_FAMILY_2"/>
    <property type="match status" value="1"/>
</dbReference>
<dbReference type="PANTHER" id="PTHR43280">
    <property type="entry name" value="ARAC-FAMILY TRANSCRIPTIONAL REGULATOR"/>
    <property type="match status" value="1"/>
</dbReference>
<evidence type="ECO:0000256" key="1">
    <source>
        <dbReference type="ARBA" id="ARBA00023015"/>
    </source>
</evidence>
<organism evidence="5 6">
    <name type="scientific">Hymenobacter artigasi</name>
    <dbReference type="NCBI Taxonomy" id="2719616"/>
    <lineage>
        <taxon>Bacteria</taxon>
        <taxon>Pseudomonadati</taxon>
        <taxon>Bacteroidota</taxon>
        <taxon>Cytophagia</taxon>
        <taxon>Cytophagales</taxon>
        <taxon>Hymenobacteraceae</taxon>
        <taxon>Hymenobacter</taxon>
    </lineage>
</organism>
<sequence length="306" mass="34758">MKPPPPEIRVLHTVTDYARFCGLPAPAHPLLTVIDLEQTRGNVLPDKLTPVVQHFYSVWVKKNLRGKVHYGHQSYDFGEGVMGFQAPGQVFAIDATLDISQISGWMVLFHPDLLHKYPLGQKITEYGFFSYAVHEALHLAPQEETALDALLANIRAEYERPIDAFSQDVLVSQLDVLLNYANRFYHRQFLMRRTAGHDLLSRFETLLTAYFAAEQEQPLPTVQHFAAALNVSPAYLSDLLRTLTGQTTQQHLHQALIEKAKRLLLTTSLTINETAFRLGFEYPQYFTRLFKSKTGLTPAAFRFSAQ</sequence>
<protein>
    <submittedName>
        <fullName evidence="5">AraC-like DNA-binding protein</fullName>
    </submittedName>
</protein>
<dbReference type="RefSeq" id="WP_168671875.1">
    <property type="nucleotide sequence ID" value="NZ_JAAVTK010000002.1"/>
</dbReference>
<name>A0ABX1HEB9_9BACT</name>
<dbReference type="InterPro" id="IPR018060">
    <property type="entry name" value="HTH_AraC"/>
</dbReference>
<feature type="domain" description="HTH araC/xylS-type" evidence="4">
    <location>
        <begin position="205"/>
        <end position="304"/>
    </location>
</feature>
<dbReference type="Proteomes" id="UP000717634">
    <property type="component" value="Unassembled WGS sequence"/>
</dbReference>
<dbReference type="InterPro" id="IPR009057">
    <property type="entry name" value="Homeodomain-like_sf"/>
</dbReference>
<evidence type="ECO:0000256" key="2">
    <source>
        <dbReference type="ARBA" id="ARBA00023125"/>
    </source>
</evidence>
<dbReference type="PANTHER" id="PTHR43280:SF32">
    <property type="entry name" value="TRANSCRIPTIONAL REGULATORY PROTEIN"/>
    <property type="match status" value="1"/>
</dbReference>
<keyword evidence="6" id="KW-1185">Reference proteome</keyword>
<accession>A0ABX1HEB9</accession>
<keyword evidence="1" id="KW-0805">Transcription regulation</keyword>
<dbReference type="EMBL" id="JAAVTK010000002">
    <property type="protein sequence ID" value="NKI88225.1"/>
    <property type="molecule type" value="Genomic_DNA"/>
</dbReference>
<comment type="caution">
    <text evidence="5">The sequence shown here is derived from an EMBL/GenBank/DDBJ whole genome shotgun (WGS) entry which is preliminary data.</text>
</comment>
<dbReference type="PRINTS" id="PR00032">
    <property type="entry name" value="HTHARAC"/>
</dbReference>
<gene>
    <name evidence="5" type="ORF">HBN54_000812</name>
</gene>
<keyword evidence="2" id="KW-0238">DNA-binding</keyword>
<evidence type="ECO:0000259" key="4">
    <source>
        <dbReference type="PROSITE" id="PS01124"/>
    </source>
</evidence>
<reference evidence="5 6" key="1">
    <citation type="submission" date="2020-03" db="EMBL/GenBank/DDBJ databases">
        <title>Genomic Encyclopedia of Type Strains, Phase IV (KMG-V): Genome sequencing to study the core and pangenomes of soil and plant-associated prokaryotes.</title>
        <authorList>
            <person name="Whitman W."/>
        </authorList>
    </citation>
    <scope>NUCLEOTIDE SEQUENCE [LARGE SCALE GENOMIC DNA]</scope>
    <source>
        <strain evidence="5 6">1B</strain>
    </source>
</reference>
<evidence type="ECO:0000313" key="6">
    <source>
        <dbReference type="Proteomes" id="UP000717634"/>
    </source>
</evidence>
<dbReference type="Gene3D" id="1.10.10.60">
    <property type="entry name" value="Homeodomain-like"/>
    <property type="match status" value="2"/>
</dbReference>
<keyword evidence="3" id="KW-0804">Transcription</keyword>
<dbReference type="SUPFAM" id="SSF46689">
    <property type="entry name" value="Homeodomain-like"/>
    <property type="match status" value="1"/>
</dbReference>
<dbReference type="SMART" id="SM00342">
    <property type="entry name" value="HTH_ARAC"/>
    <property type="match status" value="1"/>
</dbReference>
<dbReference type="InterPro" id="IPR020449">
    <property type="entry name" value="Tscrpt_reg_AraC-type_HTH"/>
</dbReference>
<proteinExistence type="predicted"/>